<proteinExistence type="predicted"/>
<dbReference type="EMBL" id="GBEZ01018230">
    <property type="protein sequence ID" value="JAC68185.1"/>
    <property type="molecule type" value="Transcribed_RNA"/>
</dbReference>
<evidence type="ECO:0000256" key="1">
    <source>
        <dbReference type="SAM" id="MobiDB-lite"/>
    </source>
</evidence>
<feature type="non-terminal residue" evidence="2">
    <location>
        <position position="1"/>
    </location>
</feature>
<organism evidence="2">
    <name type="scientific">Tetraselmis sp. GSL018</name>
    <dbReference type="NCBI Taxonomy" id="582737"/>
    <lineage>
        <taxon>Eukaryota</taxon>
        <taxon>Viridiplantae</taxon>
        <taxon>Chlorophyta</taxon>
        <taxon>core chlorophytes</taxon>
        <taxon>Chlorodendrophyceae</taxon>
        <taxon>Chlorodendrales</taxon>
        <taxon>Chlorodendraceae</taxon>
        <taxon>Tetraselmis</taxon>
    </lineage>
</organism>
<feature type="region of interest" description="Disordered" evidence="1">
    <location>
        <begin position="1"/>
        <end position="32"/>
    </location>
</feature>
<name>A0A061RC31_9CHLO</name>
<reference evidence="2" key="1">
    <citation type="submission" date="2014-05" db="EMBL/GenBank/DDBJ databases">
        <title>The transcriptome of the halophilic microalga Tetraselmis sp. GSL018 isolated from the Great Salt Lake, Utah.</title>
        <authorList>
            <person name="Jinkerson R.E."/>
            <person name="D'Adamo S."/>
            <person name="Posewitz M.C."/>
        </authorList>
    </citation>
    <scope>NUCLEOTIDE SEQUENCE</scope>
    <source>
        <strain evidence="2">GSL018</strain>
    </source>
</reference>
<protein>
    <submittedName>
        <fullName evidence="2">Uncharacterized protein</fullName>
    </submittedName>
</protein>
<evidence type="ECO:0000313" key="2">
    <source>
        <dbReference type="EMBL" id="JAC68185.1"/>
    </source>
</evidence>
<dbReference type="AlphaFoldDB" id="A0A061RC31"/>
<sequence length="32" mass="3252">PAGAGPGTEAMPPSQSTHSSPPLFFPFPAQEL</sequence>
<gene>
    <name evidence="2" type="ORF">TSPGSL018_9324</name>
</gene>
<accession>A0A061RC31</accession>